<evidence type="ECO:0000256" key="7">
    <source>
        <dbReference type="ARBA" id="ARBA00022729"/>
    </source>
</evidence>
<evidence type="ECO:0000256" key="6">
    <source>
        <dbReference type="ARBA" id="ARBA00022723"/>
    </source>
</evidence>
<evidence type="ECO:0000313" key="16">
    <source>
        <dbReference type="Proteomes" id="UP000272781"/>
    </source>
</evidence>
<feature type="binding site" evidence="11">
    <location>
        <position position="188"/>
    </location>
    <ligand>
        <name>[4Fe-4S] cluster</name>
        <dbReference type="ChEBI" id="CHEBI:49883"/>
        <label>2</label>
    </ligand>
</feature>
<feature type="binding site" evidence="11">
    <location>
        <position position="15"/>
    </location>
    <ligand>
        <name>[4Fe-4S] cluster</name>
        <dbReference type="ChEBI" id="CHEBI:49883"/>
        <label>1</label>
    </ligand>
</feature>
<dbReference type="SUPFAM" id="SSF56770">
    <property type="entry name" value="HydA/Nqo6-like"/>
    <property type="match status" value="1"/>
</dbReference>
<dbReference type="Gene3D" id="3.40.50.700">
    <property type="entry name" value="NADH:ubiquinone oxidoreductase-like, 20kDa subunit"/>
    <property type="match status" value="1"/>
</dbReference>
<dbReference type="Proteomes" id="UP000298805">
    <property type="component" value="Chromosome"/>
</dbReference>
<reference evidence="17" key="1">
    <citation type="submission" date="2018-03" db="EMBL/GenBank/DDBJ databases">
        <title>A comparative analysis of the Nautiliaceae.</title>
        <authorList>
            <person name="Grosche A."/>
            <person name="Smedile F."/>
            <person name="Vetriani C."/>
        </authorList>
    </citation>
    <scope>NUCLEOTIDE SEQUENCE [LARGE SCALE GENOMIC DNA]</scope>
    <source>
        <strain evidence="17">TB6</strain>
    </source>
</reference>
<feature type="binding site" evidence="11">
    <location>
        <position position="18"/>
    </location>
    <ligand>
        <name>[4Fe-4S] cluster</name>
        <dbReference type="ChEBI" id="CHEBI:49883"/>
        <label>1</label>
    </ligand>
</feature>
<evidence type="ECO:0000256" key="11">
    <source>
        <dbReference type="PIRSR" id="PIRSR000310-1"/>
    </source>
</evidence>
<dbReference type="EMBL" id="CP027432">
    <property type="protein sequence ID" value="QCI28648.1"/>
    <property type="molecule type" value="Genomic_DNA"/>
</dbReference>
<keyword evidence="17" id="KW-1185">Reference proteome</keyword>
<keyword evidence="10 11" id="KW-0411">Iron-sulfur</keyword>
<keyword evidence="6 11" id="KW-0479">Metal-binding</keyword>
<evidence type="ECO:0000256" key="10">
    <source>
        <dbReference type="ARBA" id="ARBA00023014"/>
    </source>
</evidence>
<dbReference type="InterPro" id="IPR037024">
    <property type="entry name" value="NiFe_Hase_small_N_sf"/>
</dbReference>
<feature type="domain" description="Cytochrome-c3 hydrogenase C-terminal" evidence="13">
    <location>
        <begin position="159"/>
        <end position="233"/>
    </location>
</feature>
<dbReference type="GO" id="GO:0044569">
    <property type="term" value="C:[Ni-Fe] hydrogenase complex"/>
    <property type="evidence" value="ECO:0007669"/>
    <property type="project" value="TreeGrafter"/>
</dbReference>
<sequence length="291" mass="32989">MHSKPKLIWIDAVGCNGCSHSFFNYPEFKEIFKKIELLYHPLIDTEEFKIQDCDILVIEGALKSNFTRLGYELHNLITSLFSSAKKVIALGTCAVYGGMFGEGIVYNKESHGKFYKCKEKVINIPGCPAHPEWLAYVLNMIIENKKIDLDSENRPLETFSYTSHMGCIRNEYFEWKIDAESFGTKEGCLYYFQGCQGPFTHSSCNKILWNEVNSKPRAGTPCFGCTESTFPKKNLFKTETFMGIPANLPLGVSKRAYLTLAGVAKSLKNERLNKPLIEYGDCDENNTKNSK</sequence>
<feature type="binding site" evidence="11">
    <location>
        <position position="204"/>
    </location>
    <ligand>
        <name>[3Fe-4S] cluster</name>
        <dbReference type="ChEBI" id="CHEBI:21137"/>
    </ligand>
</feature>
<dbReference type="InterPro" id="IPR001821">
    <property type="entry name" value="NiFe_hydrogenase_ssu"/>
</dbReference>
<dbReference type="InterPro" id="IPR006137">
    <property type="entry name" value="NADH_UbQ_OxRdtase-like_20kDa"/>
</dbReference>
<dbReference type="GO" id="GO:0030313">
    <property type="term" value="C:cell envelope"/>
    <property type="evidence" value="ECO:0007669"/>
    <property type="project" value="UniProtKB-SubCell"/>
</dbReference>
<feature type="binding site" evidence="11">
    <location>
        <position position="225"/>
    </location>
    <ligand>
        <name>[3Fe-4S] cluster</name>
        <dbReference type="ChEBI" id="CHEBI:21137"/>
    </ligand>
</feature>
<dbReference type="GO" id="GO:0009055">
    <property type="term" value="F:electron transfer activity"/>
    <property type="evidence" value="ECO:0007669"/>
    <property type="project" value="TreeGrafter"/>
</dbReference>
<organism evidence="15 16">
    <name type="scientific">Caminibacter pacificus</name>
    <dbReference type="NCBI Taxonomy" id="1424653"/>
    <lineage>
        <taxon>Bacteria</taxon>
        <taxon>Pseudomonadati</taxon>
        <taxon>Campylobacterota</taxon>
        <taxon>Epsilonproteobacteria</taxon>
        <taxon>Nautiliales</taxon>
        <taxon>Nautiliaceae</taxon>
        <taxon>Caminibacter</taxon>
    </lineage>
</organism>
<dbReference type="EMBL" id="RJVK01000001">
    <property type="protein sequence ID" value="ROR40623.1"/>
    <property type="molecule type" value="Genomic_DNA"/>
</dbReference>
<name>A0AAJ4RDG0_9BACT</name>
<evidence type="ECO:0000313" key="15">
    <source>
        <dbReference type="EMBL" id="ROR40623.1"/>
    </source>
</evidence>
<feature type="domain" description="NADH:ubiquinone oxidoreductase-like 20kDa subunit" evidence="12">
    <location>
        <begin position="15"/>
        <end position="140"/>
    </location>
</feature>
<comment type="similarity">
    <text evidence="3">Belongs to the [NiFe]/[NiFeSe] hydrogenase small subunit family.</text>
</comment>
<dbReference type="GO" id="GO:0016020">
    <property type="term" value="C:membrane"/>
    <property type="evidence" value="ECO:0007669"/>
    <property type="project" value="TreeGrafter"/>
</dbReference>
<accession>A0AAJ4RDG0</accession>
<keyword evidence="8" id="KW-0560">Oxidoreductase</keyword>
<feature type="binding site" evidence="11">
    <location>
        <position position="93"/>
    </location>
    <ligand>
        <name>[4Fe-4S] cluster</name>
        <dbReference type="ChEBI" id="CHEBI:49883"/>
        <label>1</label>
    </ligand>
</feature>
<feature type="binding site" evidence="11">
    <location>
        <position position="222"/>
    </location>
    <ligand>
        <name>[3Fe-4S] cluster</name>
        <dbReference type="ChEBI" id="CHEBI:21137"/>
    </ligand>
</feature>
<dbReference type="Gene3D" id="4.10.480.10">
    <property type="entry name" value="Cytochrome-c3 hydrogenase, C-terminal domain"/>
    <property type="match status" value="1"/>
</dbReference>
<comment type="cofactor">
    <cofactor evidence="1">
        <name>[4Fe-4S] cluster</name>
        <dbReference type="ChEBI" id="CHEBI:49883"/>
    </cofactor>
</comment>
<dbReference type="PIRSF" id="PIRSF000310">
    <property type="entry name" value="NiFe_hyd_ssu"/>
    <property type="match status" value="1"/>
</dbReference>
<feature type="binding site" evidence="11">
    <location>
        <position position="164"/>
    </location>
    <ligand>
        <name>[4Fe-4S] cluster</name>
        <dbReference type="ChEBI" id="CHEBI:49883"/>
        <label>2</label>
    </ligand>
</feature>
<dbReference type="AlphaFoldDB" id="A0AAJ4RDG0"/>
<feature type="binding site" evidence="11">
    <location>
        <position position="127"/>
    </location>
    <ligand>
        <name>[4Fe-4S] cluster</name>
        <dbReference type="ChEBI" id="CHEBI:49883"/>
        <label>1</label>
    </ligand>
</feature>
<evidence type="ECO:0000313" key="14">
    <source>
        <dbReference type="EMBL" id="QCI28648.1"/>
    </source>
</evidence>
<dbReference type="GO" id="GO:0008901">
    <property type="term" value="F:ferredoxin hydrogenase activity"/>
    <property type="evidence" value="ECO:0007669"/>
    <property type="project" value="InterPro"/>
</dbReference>
<feature type="binding site" evidence="11">
    <location>
        <position position="195"/>
    </location>
    <ligand>
        <name>[4Fe-4S] cluster</name>
        <dbReference type="ChEBI" id="CHEBI:49883"/>
        <label>2</label>
    </ligand>
</feature>
<dbReference type="Pfam" id="PF01058">
    <property type="entry name" value="Oxidored_q6"/>
    <property type="match status" value="1"/>
</dbReference>
<evidence type="ECO:0000256" key="4">
    <source>
        <dbReference type="ARBA" id="ARBA00011771"/>
    </source>
</evidence>
<dbReference type="InterPro" id="IPR027394">
    <property type="entry name" value="Cytochrome-c3_hydrogenase_C"/>
</dbReference>
<evidence type="ECO:0000259" key="13">
    <source>
        <dbReference type="Pfam" id="PF14720"/>
    </source>
</evidence>
<dbReference type="GO" id="GO:0009061">
    <property type="term" value="P:anaerobic respiration"/>
    <property type="evidence" value="ECO:0007669"/>
    <property type="project" value="TreeGrafter"/>
</dbReference>
<gene>
    <name evidence="14" type="ORF">C6V80_06610</name>
    <name evidence="15" type="ORF">EDC58_0102</name>
</gene>
<keyword evidence="5 11" id="KW-0004">4Fe-4S</keyword>
<evidence type="ECO:0000256" key="1">
    <source>
        <dbReference type="ARBA" id="ARBA00001966"/>
    </source>
</evidence>
<evidence type="ECO:0000256" key="3">
    <source>
        <dbReference type="ARBA" id="ARBA00006605"/>
    </source>
</evidence>
<dbReference type="PANTHER" id="PTHR30013:SF5">
    <property type="entry name" value="HYDROGENASE SMALL SUBUNIT"/>
    <property type="match status" value="1"/>
</dbReference>
<evidence type="ECO:0000256" key="9">
    <source>
        <dbReference type="ARBA" id="ARBA00023004"/>
    </source>
</evidence>
<dbReference type="RefSeq" id="WP_123351538.1">
    <property type="nucleotide sequence ID" value="NZ_CP027432.2"/>
</dbReference>
<keyword evidence="9 11" id="KW-0408">Iron</keyword>
<dbReference type="Pfam" id="PF14720">
    <property type="entry name" value="NiFe_hyd_SSU_C"/>
    <property type="match status" value="1"/>
</dbReference>
<comment type="subcellular location">
    <subcellularLocation>
        <location evidence="2">Cell envelope</location>
    </subcellularLocation>
</comment>
<proteinExistence type="inferred from homology"/>
<evidence type="ECO:0000256" key="5">
    <source>
        <dbReference type="ARBA" id="ARBA00022485"/>
    </source>
</evidence>
<reference evidence="14" key="3">
    <citation type="submission" date="2019-06" db="EMBL/GenBank/DDBJ databases">
        <title>A comparative analysis of the Nautiliaceae.</title>
        <authorList>
            <person name="Grosche A."/>
            <person name="Smedile F."/>
            <person name="Vetriani C."/>
        </authorList>
    </citation>
    <scope>NUCLEOTIDE SEQUENCE</scope>
    <source>
        <strain evidence="14">TB6</strain>
    </source>
</reference>
<keyword evidence="11" id="KW-0003">3Fe-4S</keyword>
<dbReference type="GO" id="GO:0051539">
    <property type="term" value="F:4 iron, 4 sulfur cluster binding"/>
    <property type="evidence" value="ECO:0007669"/>
    <property type="project" value="UniProtKB-KW"/>
</dbReference>
<feature type="binding site" evidence="11">
    <location>
        <position position="167"/>
    </location>
    <ligand>
        <name>[4Fe-4S] cluster</name>
        <dbReference type="ChEBI" id="CHEBI:49883"/>
        <label>2</label>
    </ligand>
</feature>
<reference evidence="15 16" key="2">
    <citation type="submission" date="2018-11" db="EMBL/GenBank/DDBJ databases">
        <title>Genomic Encyclopedia of Type Strains, Phase IV (KMG-IV): sequencing the most valuable type-strain genomes for metagenomic binning, comparative biology and taxonomic classification.</title>
        <authorList>
            <person name="Goeker M."/>
        </authorList>
    </citation>
    <scope>NUCLEOTIDE SEQUENCE [LARGE SCALE GENOMIC DNA]</scope>
    <source>
        <strain evidence="15 16">DSM 27783</strain>
    </source>
</reference>
<evidence type="ECO:0000256" key="2">
    <source>
        <dbReference type="ARBA" id="ARBA00004196"/>
    </source>
</evidence>
<evidence type="ECO:0000259" key="12">
    <source>
        <dbReference type="Pfam" id="PF01058"/>
    </source>
</evidence>
<keyword evidence="7" id="KW-0732">Signal</keyword>
<dbReference type="GO" id="GO:0046872">
    <property type="term" value="F:metal ion binding"/>
    <property type="evidence" value="ECO:0007669"/>
    <property type="project" value="UniProtKB-KW"/>
</dbReference>
<protein>
    <submittedName>
        <fullName evidence="14 15">Hydrogenase</fullName>
    </submittedName>
</protein>
<dbReference type="InterPro" id="IPR037148">
    <property type="entry name" value="NiFe-Hase_small_C_sf"/>
</dbReference>
<dbReference type="GO" id="GO:0051538">
    <property type="term" value="F:3 iron, 4 sulfur cluster binding"/>
    <property type="evidence" value="ECO:0007669"/>
    <property type="project" value="UniProtKB-KW"/>
</dbReference>
<dbReference type="GO" id="GO:0009375">
    <property type="term" value="C:ferredoxin hydrogenase complex"/>
    <property type="evidence" value="ECO:0007669"/>
    <property type="project" value="InterPro"/>
</dbReference>
<evidence type="ECO:0000313" key="17">
    <source>
        <dbReference type="Proteomes" id="UP000298805"/>
    </source>
</evidence>
<dbReference type="Proteomes" id="UP000272781">
    <property type="component" value="Unassembled WGS sequence"/>
</dbReference>
<evidence type="ECO:0000256" key="8">
    <source>
        <dbReference type="ARBA" id="ARBA00023002"/>
    </source>
</evidence>
<comment type="subunit">
    <text evidence="4">Heterodimer of a large and a small subunit.</text>
</comment>
<dbReference type="PANTHER" id="PTHR30013">
    <property type="entry name" value="NIFE / NIFESE HYDROGENASE SMALL SUBUNIT FAMILY MEMBER"/>
    <property type="match status" value="1"/>
</dbReference>